<proteinExistence type="predicted"/>
<accession>A0A820KR75</accession>
<evidence type="ECO:0000313" key="3">
    <source>
        <dbReference type="Proteomes" id="UP000663868"/>
    </source>
</evidence>
<organism evidence="2 3">
    <name type="scientific">Adineta steineri</name>
    <dbReference type="NCBI Taxonomy" id="433720"/>
    <lineage>
        <taxon>Eukaryota</taxon>
        <taxon>Metazoa</taxon>
        <taxon>Spiralia</taxon>
        <taxon>Gnathifera</taxon>
        <taxon>Rotifera</taxon>
        <taxon>Eurotatoria</taxon>
        <taxon>Bdelloidea</taxon>
        <taxon>Adinetida</taxon>
        <taxon>Adinetidae</taxon>
        <taxon>Adineta</taxon>
    </lineage>
</organism>
<feature type="chain" id="PRO_5033046441" evidence="1">
    <location>
        <begin position="17"/>
        <end position="68"/>
    </location>
</feature>
<reference evidence="2" key="1">
    <citation type="submission" date="2021-02" db="EMBL/GenBank/DDBJ databases">
        <authorList>
            <person name="Nowell W R."/>
        </authorList>
    </citation>
    <scope>NUCLEOTIDE SEQUENCE</scope>
</reference>
<sequence>MFNIWLLWLFIGQTSGIAYILPKFCANATWNPAAITFANNITIGTKAHGLFIDTNNTVYLADTANDRV</sequence>
<protein>
    <submittedName>
        <fullName evidence="2">Uncharacterized protein</fullName>
    </submittedName>
</protein>
<evidence type="ECO:0000256" key="1">
    <source>
        <dbReference type="SAM" id="SignalP"/>
    </source>
</evidence>
<comment type="caution">
    <text evidence="2">The sequence shown here is derived from an EMBL/GenBank/DDBJ whole genome shotgun (WGS) entry which is preliminary data.</text>
</comment>
<dbReference type="AlphaFoldDB" id="A0A820KR75"/>
<feature type="signal peptide" evidence="1">
    <location>
        <begin position="1"/>
        <end position="16"/>
    </location>
</feature>
<gene>
    <name evidence="2" type="ORF">KXQ929_LOCUS47862</name>
</gene>
<evidence type="ECO:0000313" key="2">
    <source>
        <dbReference type="EMBL" id="CAF4343660.1"/>
    </source>
</evidence>
<name>A0A820KR75_9BILA</name>
<dbReference type="Proteomes" id="UP000663868">
    <property type="component" value="Unassembled WGS sequence"/>
</dbReference>
<dbReference type="EMBL" id="CAJOBB010017891">
    <property type="protein sequence ID" value="CAF4343660.1"/>
    <property type="molecule type" value="Genomic_DNA"/>
</dbReference>
<keyword evidence="1" id="KW-0732">Signal</keyword>
<feature type="non-terminal residue" evidence="2">
    <location>
        <position position="1"/>
    </location>
</feature>